<feature type="region of interest" description="Disordered" evidence="1">
    <location>
        <begin position="64"/>
        <end position="126"/>
    </location>
</feature>
<dbReference type="InterPro" id="IPR008613">
    <property type="entry name" value="Excalibur_Ca-bd_domain"/>
</dbReference>
<comment type="caution">
    <text evidence="3">The sequence shown here is derived from an EMBL/GenBank/DDBJ whole genome shotgun (WGS) entry which is preliminary data.</text>
</comment>
<gene>
    <name evidence="3" type="ORF">Pen02_81220</name>
</gene>
<reference evidence="3 4" key="1">
    <citation type="submission" date="2021-01" db="EMBL/GenBank/DDBJ databases">
        <title>Whole genome shotgun sequence of Plantactinospora endophytica NBRC 110450.</title>
        <authorList>
            <person name="Komaki H."/>
            <person name="Tamura T."/>
        </authorList>
    </citation>
    <scope>NUCLEOTIDE SEQUENCE [LARGE SCALE GENOMIC DNA]</scope>
    <source>
        <strain evidence="3 4">NBRC 110450</strain>
    </source>
</reference>
<organism evidence="3 4">
    <name type="scientific">Plantactinospora endophytica</name>
    <dbReference type="NCBI Taxonomy" id="673535"/>
    <lineage>
        <taxon>Bacteria</taxon>
        <taxon>Bacillati</taxon>
        <taxon>Actinomycetota</taxon>
        <taxon>Actinomycetes</taxon>
        <taxon>Micromonosporales</taxon>
        <taxon>Micromonosporaceae</taxon>
        <taxon>Plantactinospora</taxon>
    </lineage>
</organism>
<dbReference type="EMBL" id="BONW01000052">
    <property type="protein sequence ID" value="GIG93186.1"/>
    <property type="molecule type" value="Genomic_DNA"/>
</dbReference>
<proteinExistence type="predicted"/>
<feature type="compositionally biased region" description="Low complexity" evidence="1">
    <location>
        <begin position="1"/>
        <end position="11"/>
    </location>
</feature>
<feature type="domain" description="Excalibur calcium-binding" evidence="2">
    <location>
        <begin position="90"/>
        <end position="126"/>
    </location>
</feature>
<protein>
    <recommendedName>
        <fullName evidence="2">Excalibur calcium-binding domain-containing protein</fullName>
    </recommendedName>
</protein>
<feature type="domain" description="Excalibur calcium-binding" evidence="2">
    <location>
        <begin position="37"/>
        <end position="73"/>
    </location>
</feature>
<name>A0ABQ4EEN1_9ACTN</name>
<feature type="region of interest" description="Disordered" evidence="1">
    <location>
        <begin position="1"/>
        <end position="34"/>
    </location>
</feature>
<dbReference type="Pfam" id="PF05901">
    <property type="entry name" value="Excalibur"/>
    <property type="match status" value="2"/>
</dbReference>
<dbReference type="Proteomes" id="UP000646749">
    <property type="component" value="Unassembled WGS sequence"/>
</dbReference>
<evidence type="ECO:0000313" key="4">
    <source>
        <dbReference type="Proteomes" id="UP000646749"/>
    </source>
</evidence>
<accession>A0ABQ4EEN1</accession>
<feature type="compositionally biased region" description="Polar residues" evidence="1">
    <location>
        <begin position="12"/>
        <end position="21"/>
    </location>
</feature>
<sequence>MTPPATTATATQSVEVPSPSATGKKVDPEPDSAEVPYYRNCDQAYDAGVAPLFEGEPGYRAALDADGDGEACEGRQGNGDPGPGSDGDVYYENCAAVRAAGADPIRKGEPGYGRHLDRDGDGVGCE</sequence>
<dbReference type="SMART" id="SM00894">
    <property type="entry name" value="Excalibur"/>
    <property type="match status" value="2"/>
</dbReference>
<evidence type="ECO:0000313" key="3">
    <source>
        <dbReference type="EMBL" id="GIG93186.1"/>
    </source>
</evidence>
<keyword evidence="4" id="KW-1185">Reference proteome</keyword>
<feature type="compositionally biased region" description="Gly residues" evidence="1">
    <location>
        <begin position="76"/>
        <end position="85"/>
    </location>
</feature>
<dbReference type="RefSeq" id="WP_239142011.1">
    <property type="nucleotide sequence ID" value="NZ_BONW01000052.1"/>
</dbReference>
<evidence type="ECO:0000259" key="2">
    <source>
        <dbReference type="SMART" id="SM00894"/>
    </source>
</evidence>
<evidence type="ECO:0000256" key="1">
    <source>
        <dbReference type="SAM" id="MobiDB-lite"/>
    </source>
</evidence>
<feature type="compositionally biased region" description="Basic and acidic residues" evidence="1">
    <location>
        <begin position="104"/>
        <end position="126"/>
    </location>
</feature>